<dbReference type="InterPro" id="IPR004254">
    <property type="entry name" value="AdipoR/HlyIII-related"/>
</dbReference>
<dbReference type="GO" id="GO:0038023">
    <property type="term" value="F:signaling receptor activity"/>
    <property type="evidence" value="ECO:0007669"/>
    <property type="project" value="TreeGrafter"/>
</dbReference>
<keyword evidence="4 8" id="KW-1133">Transmembrane helix</keyword>
<dbReference type="GO" id="GO:0016020">
    <property type="term" value="C:membrane"/>
    <property type="evidence" value="ECO:0007669"/>
    <property type="project" value="UniProtKB-SubCell"/>
</dbReference>
<feature type="transmembrane region" description="Helical" evidence="8">
    <location>
        <begin position="251"/>
        <end position="269"/>
    </location>
</feature>
<evidence type="ECO:0000256" key="2">
    <source>
        <dbReference type="ARBA" id="ARBA00007018"/>
    </source>
</evidence>
<feature type="transmembrane region" description="Helical" evidence="8">
    <location>
        <begin position="218"/>
        <end position="239"/>
    </location>
</feature>
<gene>
    <name evidence="9" type="ORF">CONPUDRAFT_125223</name>
</gene>
<keyword evidence="6" id="KW-0479">Metal-binding</keyword>
<dbReference type="AlphaFoldDB" id="A0A5M3MN58"/>
<evidence type="ECO:0000256" key="1">
    <source>
        <dbReference type="ARBA" id="ARBA00004141"/>
    </source>
</evidence>
<name>A0A5M3MN58_CONPW</name>
<dbReference type="PANTHER" id="PTHR20855">
    <property type="entry name" value="ADIPOR/PROGESTIN RECEPTOR-RELATED"/>
    <property type="match status" value="1"/>
</dbReference>
<feature type="transmembrane region" description="Helical" evidence="8">
    <location>
        <begin position="93"/>
        <end position="112"/>
    </location>
</feature>
<feature type="binding site" evidence="6">
    <location>
        <position position="143"/>
    </location>
    <ligand>
        <name>Zn(2+)</name>
        <dbReference type="ChEBI" id="CHEBI:29105"/>
    </ligand>
</feature>
<feature type="region of interest" description="Disordered" evidence="7">
    <location>
        <begin position="1"/>
        <end position="41"/>
    </location>
</feature>
<dbReference type="KEGG" id="cput:CONPUDRAFT_125223"/>
<keyword evidence="5 8" id="KW-0472">Membrane</keyword>
<sequence length="322" mass="35492">MQRTKAGGTQSRPFSLKVDVPNGFSESPGASPTHDRPRRKVSKTLTWDDIPPWQRDNEHILTGYRHVQNSWRGCIGSVFGYLHNETINIHSHLLGAALFLLILCSFQTIWVAGYASASWVDTSLLATFLLSAIFCLSGSATFHAAIGHSEQVFRQCHALDYSGIVVLIVGSFIPCLYYGFYCEPLAQTFHLGLIFSAGAGAAYTVLNPEYAKPSHRGARTGVFIGLGLTAIVPVTQLVFTRGSVMFSEMGFGWLLLSGALYIFGALIYANRIPERLSPGQFDYFFASHQIFHVCVVLAALAHWVCLISSFQHWHSKPDACLV</sequence>
<keyword evidence="3 8" id="KW-0812">Transmembrane</keyword>
<reference evidence="10" key="1">
    <citation type="journal article" date="2012" name="Science">
        <title>The Paleozoic origin of enzymatic lignin decomposition reconstructed from 31 fungal genomes.</title>
        <authorList>
            <person name="Floudas D."/>
            <person name="Binder M."/>
            <person name="Riley R."/>
            <person name="Barry K."/>
            <person name="Blanchette R.A."/>
            <person name="Henrissat B."/>
            <person name="Martinez A.T."/>
            <person name="Otillar R."/>
            <person name="Spatafora J.W."/>
            <person name="Yadav J.S."/>
            <person name="Aerts A."/>
            <person name="Benoit I."/>
            <person name="Boyd A."/>
            <person name="Carlson A."/>
            <person name="Copeland A."/>
            <person name="Coutinho P.M."/>
            <person name="de Vries R.P."/>
            <person name="Ferreira P."/>
            <person name="Findley K."/>
            <person name="Foster B."/>
            <person name="Gaskell J."/>
            <person name="Glotzer D."/>
            <person name="Gorecki P."/>
            <person name="Heitman J."/>
            <person name="Hesse C."/>
            <person name="Hori C."/>
            <person name="Igarashi K."/>
            <person name="Jurgens J.A."/>
            <person name="Kallen N."/>
            <person name="Kersten P."/>
            <person name="Kohler A."/>
            <person name="Kuees U."/>
            <person name="Kumar T.K.A."/>
            <person name="Kuo A."/>
            <person name="LaButti K."/>
            <person name="Larrondo L.F."/>
            <person name="Lindquist E."/>
            <person name="Ling A."/>
            <person name="Lombard V."/>
            <person name="Lucas S."/>
            <person name="Lundell T."/>
            <person name="Martin R."/>
            <person name="McLaughlin D.J."/>
            <person name="Morgenstern I."/>
            <person name="Morin E."/>
            <person name="Murat C."/>
            <person name="Nagy L.G."/>
            <person name="Nolan M."/>
            <person name="Ohm R.A."/>
            <person name="Patyshakuliyeva A."/>
            <person name="Rokas A."/>
            <person name="Ruiz-Duenas F.J."/>
            <person name="Sabat G."/>
            <person name="Salamov A."/>
            <person name="Samejima M."/>
            <person name="Schmutz J."/>
            <person name="Slot J.C."/>
            <person name="St John F."/>
            <person name="Stenlid J."/>
            <person name="Sun H."/>
            <person name="Sun S."/>
            <person name="Syed K."/>
            <person name="Tsang A."/>
            <person name="Wiebenga A."/>
            <person name="Young D."/>
            <person name="Pisabarro A."/>
            <person name="Eastwood D.C."/>
            <person name="Martin F."/>
            <person name="Cullen D."/>
            <person name="Grigoriev I.V."/>
            <person name="Hibbett D.S."/>
        </authorList>
    </citation>
    <scope>NUCLEOTIDE SEQUENCE [LARGE SCALE GENOMIC DNA]</scope>
    <source>
        <strain evidence="10">RWD-64-598 SS2</strain>
    </source>
</reference>
<dbReference type="OrthoDB" id="529367at2759"/>
<evidence type="ECO:0000256" key="7">
    <source>
        <dbReference type="SAM" id="MobiDB-lite"/>
    </source>
</evidence>
<comment type="similarity">
    <text evidence="2">Belongs to the ADIPOR family.</text>
</comment>
<feature type="transmembrane region" description="Helical" evidence="8">
    <location>
        <begin position="186"/>
        <end position="206"/>
    </location>
</feature>
<dbReference type="Pfam" id="PF03006">
    <property type="entry name" value="HlyIII"/>
    <property type="match status" value="1"/>
</dbReference>
<protein>
    <submittedName>
        <fullName evidence="9">HlyIII-domain-containing protein</fullName>
    </submittedName>
</protein>
<dbReference type="EMBL" id="JH711579">
    <property type="protein sequence ID" value="EIW80450.1"/>
    <property type="molecule type" value="Genomic_DNA"/>
</dbReference>
<feature type="transmembrane region" description="Helical" evidence="8">
    <location>
        <begin position="124"/>
        <end position="146"/>
    </location>
</feature>
<dbReference type="OMA" id="IGNACDY"/>
<keyword evidence="6" id="KW-0862">Zinc</keyword>
<evidence type="ECO:0000256" key="6">
    <source>
        <dbReference type="PIRSR" id="PIRSR604254-1"/>
    </source>
</evidence>
<feature type="binding site" evidence="6">
    <location>
        <position position="292"/>
    </location>
    <ligand>
        <name>Zn(2+)</name>
        <dbReference type="ChEBI" id="CHEBI:29105"/>
    </ligand>
</feature>
<dbReference type="PANTHER" id="PTHR20855:SF52">
    <property type="entry name" value="ADIPONECTIN RECEPTOR PROTEIN"/>
    <property type="match status" value="1"/>
</dbReference>
<feature type="binding site" evidence="6">
    <location>
        <position position="288"/>
    </location>
    <ligand>
        <name>Zn(2+)</name>
        <dbReference type="ChEBI" id="CHEBI:29105"/>
    </ligand>
</feature>
<accession>A0A5M3MN58</accession>
<evidence type="ECO:0000256" key="8">
    <source>
        <dbReference type="SAM" id="Phobius"/>
    </source>
</evidence>
<evidence type="ECO:0000313" key="9">
    <source>
        <dbReference type="EMBL" id="EIW80450.1"/>
    </source>
</evidence>
<comment type="subcellular location">
    <subcellularLocation>
        <location evidence="1">Membrane</location>
        <topology evidence="1">Multi-pass membrane protein</topology>
    </subcellularLocation>
</comment>
<evidence type="ECO:0000256" key="3">
    <source>
        <dbReference type="ARBA" id="ARBA00022692"/>
    </source>
</evidence>
<proteinExistence type="inferred from homology"/>
<comment type="caution">
    <text evidence="9">The sequence shown here is derived from an EMBL/GenBank/DDBJ whole genome shotgun (WGS) entry which is preliminary data.</text>
</comment>
<dbReference type="RefSeq" id="XP_007769398.1">
    <property type="nucleotide sequence ID" value="XM_007771208.1"/>
</dbReference>
<evidence type="ECO:0000256" key="4">
    <source>
        <dbReference type="ARBA" id="ARBA00022989"/>
    </source>
</evidence>
<feature type="transmembrane region" description="Helical" evidence="8">
    <location>
        <begin position="290"/>
        <end position="313"/>
    </location>
</feature>
<organism evidence="9 10">
    <name type="scientific">Coniophora puteana (strain RWD-64-598)</name>
    <name type="common">Brown rot fungus</name>
    <dbReference type="NCBI Taxonomy" id="741705"/>
    <lineage>
        <taxon>Eukaryota</taxon>
        <taxon>Fungi</taxon>
        <taxon>Dikarya</taxon>
        <taxon>Basidiomycota</taxon>
        <taxon>Agaricomycotina</taxon>
        <taxon>Agaricomycetes</taxon>
        <taxon>Agaricomycetidae</taxon>
        <taxon>Boletales</taxon>
        <taxon>Coniophorineae</taxon>
        <taxon>Coniophoraceae</taxon>
        <taxon>Coniophora</taxon>
    </lineage>
</organism>
<feature type="transmembrane region" description="Helical" evidence="8">
    <location>
        <begin position="158"/>
        <end position="180"/>
    </location>
</feature>
<dbReference type="GeneID" id="19199884"/>
<keyword evidence="10" id="KW-1185">Reference proteome</keyword>
<evidence type="ECO:0000313" key="10">
    <source>
        <dbReference type="Proteomes" id="UP000053558"/>
    </source>
</evidence>
<dbReference type="GO" id="GO:0006882">
    <property type="term" value="P:intracellular zinc ion homeostasis"/>
    <property type="evidence" value="ECO:0007669"/>
    <property type="project" value="TreeGrafter"/>
</dbReference>
<dbReference type="GO" id="GO:0046872">
    <property type="term" value="F:metal ion binding"/>
    <property type="evidence" value="ECO:0007669"/>
    <property type="project" value="UniProtKB-KW"/>
</dbReference>
<dbReference type="Proteomes" id="UP000053558">
    <property type="component" value="Unassembled WGS sequence"/>
</dbReference>
<evidence type="ECO:0000256" key="5">
    <source>
        <dbReference type="ARBA" id="ARBA00023136"/>
    </source>
</evidence>
<feature type="compositionally biased region" description="Polar residues" evidence="7">
    <location>
        <begin position="1"/>
        <end position="13"/>
    </location>
</feature>